<feature type="domain" description="ABC transporter" evidence="5">
    <location>
        <begin position="2"/>
        <end position="241"/>
    </location>
</feature>
<dbReference type="EMBL" id="FMYH01000005">
    <property type="protein sequence ID" value="SDD03177.1"/>
    <property type="molecule type" value="Genomic_DNA"/>
</dbReference>
<feature type="domain" description="ABC transporter" evidence="5">
    <location>
        <begin position="304"/>
        <end position="532"/>
    </location>
</feature>
<protein>
    <submittedName>
        <fullName evidence="6">Energy-coupling factor transport system ATP-binding protein</fullName>
    </submittedName>
</protein>
<dbReference type="PROSITE" id="PS50893">
    <property type="entry name" value="ABC_TRANSPORTER_2"/>
    <property type="match status" value="2"/>
</dbReference>
<dbReference type="InterPro" id="IPR027417">
    <property type="entry name" value="P-loop_NTPase"/>
</dbReference>
<organism evidence="6 7">
    <name type="scientific">Sanguibacter gelidistatuariae</name>
    <dbReference type="NCBI Taxonomy" id="1814289"/>
    <lineage>
        <taxon>Bacteria</taxon>
        <taxon>Bacillati</taxon>
        <taxon>Actinomycetota</taxon>
        <taxon>Actinomycetes</taxon>
        <taxon>Micrococcales</taxon>
        <taxon>Sanguibacteraceae</taxon>
        <taxon>Sanguibacter</taxon>
    </lineage>
</organism>
<dbReference type="PROSITE" id="PS00211">
    <property type="entry name" value="ABC_TRANSPORTER_1"/>
    <property type="match status" value="1"/>
</dbReference>
<dbReference type="GO" id="GO:0016887">
    <property type="term" value="F:ATP hydrolysis activity"/>
    <property type="evidence" value="ECO:0007669"/>
    <property type="project" value="InterPro"/>
</dbReference>
<comment type="similarity">
    <text evidence="1">Belongs to the ABC transporter superfamily.</text>
</comment>
<dbReference type="OrthoDB" id="501320at2"/>
<evidence type="ECO:0000256" key="4">
    <source>
        <dbReference type="ARBA" id="ARBA00022840"/>
    </source>
</evidence>
<dbReference type="Proteomes" id="UP000199039">
    <property type="component" value="Unassembled WGS sequence"/>
</dbReference>
<keyword evidence="2" id="KW-0813">Transport</keyword>
<sequence length="555" mass="57223">MIEFMDVAFAHAGGPTVFAGFTLALEPGQLVLVAGGTGSGKSTLLATINGLAPHFTGGTLTGEVRVHGRSTREVPPRDMADLVGYVGQNPAHGFVTSRVESELAFAMEQRGVDPAAMRRRVEETLDLVGIADLRDRALDTLSLGQQQRVALGAVLTAGPRVLVLDEPTSALDPVGAEEVLATITRLVDDLGLTVVIAEHRLERVVHYADTVLHLPGDGTVVSGAPGVVLLGTPVAPPLMRLGQLLGWDPVPLTVREARRRARGPGGPLSATVSAVRDAPAGGALVLGARTSAAAPTSGTGHCVLRATGVRVRYGAREAVRGVDLELVAGEVTAVMGRNGSGKSSLLWALQGSGRRDGGTVDVRGADPATASRTLARTLVALVPQDVTSLLFCESVGEECAATDREAGLAHGATSTALDAMVAGIDRDTHPRDLSEGQRLALALVVMLAVPAAVLLLDEPTRGLDYAAKDALVAILRRLADAGTAIAVATHDVELAAVLVDRVVLMAEGEIVADGPARAMLTGSPAFAPQIAKVFAPSTWMTLRDVDASAVPEGAP</sequence>
<dbReference type="Gene3D" id="3.40.50.300">
    <property type="entry name" value="P-loop containing nucleotide triphosphate hydrolases"/>
    <property type="match status" value="2"/>
</dbReference>
<dbReference type="PANTHER" id="PTHR43553:SF24">
    <property type="entry name" value="ENERGY-COUPLING FACTOR TRANSPORTER ATP-BINDING PROTEIN ECFA1"/>
    <property type="match status" value="1"/>
</dbReference>
<dbReference type="InterPro" id="IPR017871">
    <property type="entry name" value="ABC_transporter-like_CS"/>
</dbReference>
<dbReference type="SMART" id="SM00382">
    <property type="entry name" value="AAA"/>
    <property type="match status" value="2"/>
</dbReference>
<keyword evidence="7" id="KW-1185">Reference proteome</keyword>
<dbReference type="GO" id="GO:0042626">
    <property type="term" value="F:ATPase-coupled transmembrane transporter activity"/>
    <property type="evidence" value="ECO:0007669"/>
    <property type="project" value="TreeGrafter"/>
</dbReference>
<dbReference type="InterPro" id="IPR015856">
    <property type="entry name" value="ABC_transpr_CbiO/EcfA_su"/>
</dbReference>
<dbReference type="PANTHER" id="PTHR43553">
    <property type="entry name" value="HEAVY METAL TRANSPORTER"/>
    <property type="match status" value="1"/>
</dbReference>
<accession>A0A1G6RGP6</accession>
<proteinExistence type="inferred from homology"/>
<keyword evidence="3" id="KW-0547">Nucleotide-binding</keyword>
<evidence type="ECO:0000256" key="1">
    <source>
        <dbReference type="ARBA" id="ARBA00005417"/>
    </source>
</evidence>
<reference evidence="6 7" key="1">
    <citation type="submission" date="2016-09" db="EMBL/GenBank/DDBJ databases">
        <authorList>
            <person name="Capua I."/>
            <person name="De Benedictis P."/>
            <person name="Joannis T."/>
            <person name="Lombin L.H."/>
            <person name="Cattoli G."/>
        </authorList>
    </citation>
    <scope>NUCLEOTIDE SEQUENCE [LARGE SCALE GENOMIC DNA]</scope>
    <source>
        <strain evidence="6 7">ISLP-3</strain>
    </source>
</reference>
<gene>
    <name evidence="6" type="ORF">SAMN05216410_2673</name>
</gene>
<dbReference type="RefSeq" id="WP_093183926.1">
    <property type="nucleotide sequence ID" value="NZ_FMYH01000005.1"/>
</dbReference>
<evidence type="ECO:0000313" key="6">
    <source>
        <dbReference type="EMBL" id="SDD03177.1"/>
    </source>
</evidence>
<evidence type="ECO:0000256" key="3">
    <source>
        <dbReference type="ARBA" id="ARBA00022741"/>
    </source>
</evidence>
<name>A0A1G6RGP6_9MICO</name>
<dbReference type="CDD" id="cd03225">
    <property type="entry name" value="ABC_cobalt_CbiO_domain1"/>
    <property type="match status" value="1"/>
</dbReference>
<evidence type="ECO:0000259" key="5">
    <source>
        <dbReference type="PROSITE" id="PS50893"/>
    </source>
</evidence>
<dbReference type="SUPFAM" id="SSF52540">
    <property type="entry name" value="P-loop containing nucleoside triphosphate hydrolases"/>
    <property type="match status" value="2"/>
</dbReference>
<dbReference type="AlphaFoldDB" id="A0A1G6RGP6"/>
<dbReference type="InterPro" id="IPR003439">
    <property type="entry name" value="ABC_transporter-like_ATP-bd"/>
</dbReference>
<dbReference type="GO" id="GO:0005524">
    <property type="term" value="F:ATP binding"/>
    <property type="evidence" value="ECO:0007669"/>
    <property type="project" value="UniProtKB-KW"/>
</dbReference>
<dbReference type="InterPro" id="IPR003593">
    <property type="entry name" value="AAA+_ATPase"/>
</dbReference>
<dbReference type="Pfam" id="PF00005">
    <property type="entry name" value="ABC_tran"/>
    <property type="match status" value="2"/>
</dbReference>
<evidence type="ECO:0000256" key="2">
    <source>
        <dbReference type="ARBA" id="ARBA00022448"/>
    </source>
</evidence>
<dbReference type="GO" id="GO:0043190">
    <property type="term" value="C:ATP-binding cassette (ABC) transporter complex"/>
    <property type="evidence" value="ECO:0007669"/>
    <property type="project" value="TreeGrafter"/>
</dbReference>
<keyword evidence="4 6" id="KW-0067">ATP-binding</keyword>
<dbReference type="InterPro" id="IPR050095">
    <property type="entry name" value="ECF_ABC_transporter_ATP-bd"/>
</dbReference>
<evidence type="ECO:0000313" key="7">
    <source>
        <dbReference type="Proteomes" id="UP000199039"/>
    </source>
</evidence>
<dbReference type="STRING" id="1814289.SAMN05216410_2673"/>